<comment type="caution">
    <text evidence="3">The sequence shown here is derived from an EMBL/GenBank/DDBJ whole genome shotgun (WGS) entry which is preliminary data.</text>
</comment>
<dbReference type="EMBL" id="CAUYUJ010002221">
    <property type="protein sequence ID" value="CAK0799731.1"/>
    <property type="molecule type" value="Genomic_DNA"/>
</dbReference>
<feature type="transmembrane region" description="Helical" evidence="2">
    <location>
        <begin position="75"/>
        <end position="96"/>
    </location>
</feature>
<evidence type="ECO:0000313" key="3">
    <source>
        <dbReference type="EMBL" id="CAK0799731.1"/>
    </source>
</evidence>
<evidence type="ECO:0000256" key="1">
    <source>
        <dbReference type="SAM" id="MobiDB-lite"/>
    </source>
</evidence>
<evidence type="ECO:0000313" key="4">
    <source>
        <dbReference type="Proteomes" id="UP001189429"/>
    </source>
</evidence>
<keyword evidence="2" id="KW-1133">Transmembrane helix</keyword>
<organism evidence="3 4">
    <name type="scientific">Prorocentrum cordatum</name>
    <dbReference type="NCBI Taxonomy" id="2364126"/>
    <lineage>
        <taxon>Eukaryota</taxon>
        <taxon>Sar</taxon>
        <taxon>Alveolata</taxon>
        <taxon>Dinophyceae</taxon>
        <taxon>Prorocentrales</taxon>
        <taxon>Prorocentraceae</taxon>
        <taxon>Prorocentrum</taxon>
    </lineage>
</organism>
<feature type="region of interest" description="Disordered" evidence="1">
    <location>
        <begin position="141"/>
        <end position="165"/>
    </location>
</feature>
<evidence type="ECO:0000256" key="2">
    <source>
        <dbReference type="SAM" id="Phobius"/>
    </source>
</evidence>
<keyword evidence="2" id="KW-0812">Transmembrane</keyword>
<keyword evidence="4" id="KW-1185">Reference proteome</keyword>
<sequence>MAFVAAVMRWFLARCGTALSLLRVMRLVLCIVVAVLAVRLRLLRPLITSLGHVPCLDLVVARSLDWLPCELEFCLAMVIFAAVVSDVVMGLLSAPFLGLAGACSRARLLMGLALMLVVFVAEALLWIPVRFGTALEQTINPHPHSSTSPPWKGLGRRLRTRSSGS</sequence>
<name>A0ABN9Q530_9DINO</name>
<feature type="transmembrane region" description="Helical" evidence="2">
    <location>
        <begin position="108"/>
        <end position="127"/>
    </location>
</feature>
<proteinExistence type="predicted"/>
<protein>
    <submittedName>
        <fullName evidence="3">Uncharacterized protein</fullName>
    </submittedName>
</protein>
<feature type="transmembrane region" description="Helical" evidence="2">
    <location>
        <begin position="21"/>
        <end position="40"/>
    </location>
</feature>
<accession>A0ABN9Q530</accession>
<keyword evidence="2" id="KW-0472">Membrane</keyword>
<feature type="compositionally biased region" description="Basic residues" evidence="1">
    <location>
        <begin position="154"/>
        <end position="165"/>
    </location>
</feature>
<dbReference type="Proteomes" id="UP001189429">
    <property type="component" value="Unassembled WGS sequence"/>
</dbReference>
<reference evidence="3" key="1">
    <citation type="submission" date="2023-10" db="EMBL/GenBank/DDBJ databases">
        <authorList>
            <person name="Chen Y."/>
            <person name="Shah S."/>
            <person name="Dougan E. K."/>
            <person name="Thang M."/>
            <person name="Chan C."/>
        </authorList>
    </citation>
    <scope>NUCLEOTIDE SEQUENCE [LARGE SCALE GENOMIC DNA]</scope>
</reference>
<gene>
    <name evidence="3" type="ORF">PCOR1329_LOCUS8093</name>
</gene>